<dbReference type="InterPro" id="IPR017938">
    <property type="entry name" value="Riboflavin_synthase-like_b-brl"/>
</dbReference>
<dbReference type="EMBL" id="PVTH01000007">
    <property type="protein sequence ID" value="PRY51610.1"/>
    <property type="molecule type" value="Genomic_DNA"/>
</dbReference>
<feature type="domain" description="Lumazine-binding" evidence="11">
    <location>
        <begin position="106"/>
        <end position="202"/>
    </location>
</feature>
<accession>A0A2T0U106</accession>
<evidence type="ECO:0000256" key="9">
    <source>
        <dbReference type="NCBIfam" id="TIGR00187"/>
    </source>
</evidence>
<dbReference type="GO" id="GO:0009231">
    <property type="term" value="P:riboflavin biosynthetic process"/>
    <property type="evidence" value="ECO:0007669"/>
    <property type="project" value="UniProtKB-KW"/>
</dbReference>
<dbReference type="AlphaFoldDB" id="A0A2T0U106"/>
<dbReference type="InterPro" id="IPR001783">
    <property type="entry name" value="Lumazine-bd"/>
</dbReference>
<dbReference type="EC" id="2.5.1.9" evidence="4 9"/>
<dbReference type="Proteomes" id="UP000238034">
    <property type="component" value="Unassembled WGS sequence"/>
</dbReference>
<dbReference type="FunFam" id="2.40.30.20:FF:000003">
    <property type="entry name" value="Riboflavin synthase, alpha subunit"/>
    <property type="match status" value="1"/>
</dbReference>
<protein>
    <recommendedName>
        <fullName evidence="5 9">Riboflavin synthase</fullName>
        <ecNumber evidence="4 9">2.5.1.9</ecNumber>
    </recommendedName>
</protein>
<dbReference type="CDD" id="cd00402">
    <property type="entry name" value="Riboflavin_synthase_like"/>
    <property type="match status" value="1"/>
</dbReference>
<dbReference type="SUPFAM" id="SSF63380">
    <property type="entry name" value="Riboflavin synthase domain-like"/>
    <property type="match status" value="2"/>
</dbReference>
<evidence type="ECO:0000256" key="3">
    <source>
        <dbReference type="ARBA" id="ARBA00004887"/>
    </source>
</evidence>
<evidence type="ECO:0000256" key="7">
    <source>
        <dbReference type="ARBA" id="ARBA00022679"/>
    </source>
</evidence>
<sequence>MHLGFVYLRVMFTGIIETLGKVVDLQKDKGNLHIKISSAFSSELKIDQSVAHNGVCLTVVAIQDDCHTVTAVEETLAKTNLSRLKAGSLVNLERCMQMNGRLDGHIVQGHVDQVATCTHVSELEGSWVYTFRYDAKLGNVTVEKGSICVNGVSLTVVNSQEGSFSVAIIPYTHEHTNFCALKAGDLVNLEFDIIGKYVARLLKV</sequence>
<feature type="repeat" description="Lumazine-binding" evidence="10">
    <location>
        <begin position="11"/>
        <end position="105"/>
    </location>
</feature>
<dbReference type="NCBIfam" id="TIGR00187">
    <property type="entry name" value="ribE"/>
    <property type="match status" value="1"/>
</dbReference>
<evidence type="ECO:0000259" key="11">
    <source>
        <dbReference type="PROSITE" id="PS51177"/>
    </source>
</evidence>
<dbReference type="NCBIfam" id="NF006767">
    <property type="entry name" value="PRK09289.1"/>
    <property type="match status" value="1"/>
</dbReference>
<organism evidence="12 13">
    <name type="scientific">Arcticibacter pallidicorallinus</name>
    <dbReference type="NCBI Taxonomy" id="1259464"/>
    <lineage>
        <taxon>Bacteria</taxon>
        <taxon>Pseudomonadati</taxon>
        <taxon>Bacteroidota</taxon>
        <taxon>Sphingobacteriia</taxon>
        <taxon>Sphingobacteriales</taxon>
        <taxon>Sphingobacteriaceae</taxon>
        <taxon>Arcticibacter</taxon>
    </lineage>
</organism>
<dbReference type="PIRSF" id="PIRSF000498">
    <property type="entry name" value="Riboflavin_syn_A"/>
    <property type="match status" value="1"/>
</dbReference>
<evidence type="ECO:0000256" key="6">
    <source>
        <dbReference type="ARBA" id="ARBA00022619"/>
    </source>
</evidence>
<comment type="pathway">
    <text evidence="3">Cofactor biosynthesis; riboflavin biosynthesis; riboflavin from 2-hydroxy-3-oxobutyl phosphate and 5-amino-6-(D-ribitylamino)uracil: step 2/2.</text>
</comment>
<dbReference type="InterPro" id="IPR023366">
    <property type="entry name" value="ATP_synth_asu-like_sf"/>
</dbReference>
<gene>
    <name evidence="12" type="ORF">B0I27_107198</name>
</gene>
<dbReference type="InterPro" id="IPR026017">
    <property type="entry name" value="Lumazine-bd_dom"/>
</dbReference>
<evidence type="ECO:0000313" key="12">
    <source>
        <dbReference type="EMBL" id="PRY51610.1"/>
    </source>
</evidence>
<dbReference type="PROSITE" id="PS51177">
    <property type="entry name" value="LUMAZINE_BIND"/>
    <property type="match status" value="2"/>
</dbReference>
<keyword evidence="8" id="KW-0677">Repeat</keyword>
<dbReference type="PANTHER" id="PTHR21098:SF12">
    <property type="entry name" value="RIBOFLAVIN SYNTHASE"/>
    <property type="match status" value="1"/>
</dbReference>
<reference evidence="12 13" key="1">
    <citation type="submission" date="2018-03" db="EMBL/GenBank/DDBJ databases">
        <title>Genomic Encyclopedia of Type Strains, Phase III (KMG-III): the genomes of soil and plant-associated and newly described type strains.</title>
        <authorList>
            <person name="Whitman W."/>
        </authorList>
    </citation>
    <scope>NUCLEOTIDE SEQUENCE [LARGE SCALE GENOMIC DNA]</scope>
    <source>
        <strain evidence="12 13">CGMCC 1.9313</strain>
    </source>
</reference>
<dbReference type="Pfam" id="PF00677">
    <property type="entry name" value="Lum_binding"/>
    <property type="match status" value="2"/>
</dbReference>
<feature type="domain" description="Lumazine-binding" evidence="11">
    <location>
        <begin position="11"/>
        <end position="105"/>
    </location>
</feature>
<comment type="function">
    <text evidence="2">Catalyzes the dismutation of two molecules of 6,7-dimethyl-8-ribityllumazine, resulting in the formation of riboflavin and 5-amino-6-(D-ribitylamino)uracil.</text>
</comment>
<comment type="caution">
    <text evidence="12">The sequence shown here is derived from an EMBL/GenBank/DDBJ whole genome shotgun (WGS) entry which is preliminary data.</text>
</comment>
<comment type="catalytic activity">
    <reaction evidence="1">
        <text>2 6,7-dimethyl-8-(1-D-ribityl)lumazine + H(+) = 5-amino-6-(D-ribitylamino)uracil + riboflavin</text>
        <dbReference type="Rhea" id="RHEA:20772"/>
        <dbReference type="ChEBI" id="CHEBI:15378"/>
        <dbReference type="ChEBI" id="CHEBI:15934"/>
        <dbReference type="ChEBI" id="CHEBI:57986"/>
        <dbReference type="ChEBI" id="CHEBI:58201"/>
        <dbReference type="EC" id="2.5.1.9"/>
    </reaction>
</comment>
<feature type="repeat" description="Lumazine-binding" evidence="10">
    <location>
        <begin position="106"/>
        <end position="202"/>
    </location>
</feature>
<evidence type="ECO:0000313" key="13">
    <source>
        <dbReference type="Proteomes" id="UP000238034"/>
    </source>
</evidence>
<evidence type="ECO:0000256" key="5">
    <source>
        <dbReference type="ARBA" id="ARBA00013950"/>
    </source>
</evidence>
<keyword evidence="7" id="KW-0808">Transferase</keyword>
<dbReference type="PANTHER" id="PTHR21098">
    <property type="entry name" value="RIBOFLAVIN SYNTHASE ALPHA CHAIN"/>
    <property type="match status" value="1"/>
</dbReference>
<dbReference type="GO" id="GO:0004746">
    <property type="term" value="F:riboflavin synthase activity"/>
    <property type="evidence" value="ECO:0007669"/>
    <property type="project" value="UniProtKB-UniRule"/>
</dbReference>
<evidence type="ECO:0000256" key="1">
    <source>
        <dbReference type="ARBA" id="ARBA00000968"/>
    </source>
</evidence>
<evidence type="ECO:0000256" key="4">
    <source>
        <dbReference type="ARBA" id="ARBA00012827"/>
    </source>
</evidence>
<keyword evidence="6" id="KW-0686">Riboflavin biosynthesis</keyword>
<proteinExistence type="predicted"/>
<keyword evidence="13" id="KW-1185">Reference proteome</keyword>
<evidence type="ECO:0000256" key="10">
    <source>
        <dbReference type="PROSITE-ProRule" id="PRU00524"/>
    </source>
</evidence>
<evidence type="ECO:0000256" key="8">
    <source>
        <dbReference type="ARBA" id="ARBA00022737"/>
    </source>
</evidence>
<evidence type="ECO:0000256" key="2">
    <source>
        <dbReference type="ARBA" id="ARBA00002803"/>
    </source>
</evidence>
<dbReference type="Gene3D" id="2.40.30.20">
    <property type="match status" value="2"/>
</dbReference>
<name>A0A2T0U106_9SPHI</name>